<evidence type="ECO:0000313" key="2">
    <source>
        <dbReference type="EMBL" id="OAP59623.1"/>
    </source>
</evidence>
<keyword evidence="1" id="KW-1133">Transmembrane helix</keyword>
<dbReference type="AlphaFoldDB" id="A0A178ZKA7"/>
<gene>
    <name evidence="2" type="ORF">AYL99_06921</name>
</gene>
<evidence type="ECO:0000313" key="3">
    <source>
        <dbReference type="Proteomes" id="UP000078343"/>
    </source>
</evidence>
<organism evidence="2 3">
    <name type="scientific">Fonsecaea erecta</name>
    <dbReference type="NCBI Taxonomy" id="1367422"/>
    <lineage>
        <taxon>Eukaryota</taxon>
        <taxon>Fungi</taxon>
        <taxon>Dikarya</taxon>
        <taxon>Ascomycota</taxon>
        <taxon>Pezizomycotina</taxon>
        <taxon>Eurotiomycetes</taxon>
        <taxon>Chaetothyriomycetidae</taxon>
        <taxon>Chaetothyriales</taxon>
        <taxon>Herpotrichiellaceae</taxon>
        <taxon>Fonsecaea</taxon>
    </lineage>
</organism>
<accession>A0A178ZKA7</accession>
<proteinExistence type="predicted"/>
<keyword evidence="3" id="KW-1185">Reference proteome</keyword>
<feature type="transmembrane region" description="Helical" evidence="1">
    <location>
        <begin position="29"/>
        <end position="53"/>
    </location>
</feature>
<evidence type="ECO:0000256" key="1">
    <source>
        <dbReference type="SAM" id="Phobius"/>
    </source>
</evidence>
<comment type="caution">
    <text evidence="2">The sequence shown here is derived from an EMBL/GenBank/DDBJ whole genome shotgun (WGS) entry which is preliminary data.</text>
</comment>
<keyword evidence="1" id="KW-0472">Membrane</keyword>
<sequence>MNSASVQGQSSFFKNTPSAWRVLQQNPSLLYTMIFCNPVLVLHCINGFLSFLYPTAAHDSMFVTSVQPHLDAHAQDGLCRLFTLFMVALQSALYSTQAARITTPPSSDGGTDERAVDGCSLNTRNVSGQSLRYQWVTEESSG</sequence>
<protein>
    <submittedName>
        <fullName evidence="2">Uncharacterized protein</fullName>
    </submittedName>
</protein>
<keyword evidence="1" id="KW-0812">Transmembrane</keyword>
<dbReference type="RefSeq" id="XP_018692990.1">
    <property type="nucleotide sequence ID" value="XM_018838430.1"/>
</dbReference>
<dbReference type="OrthoDB" id="4160565at2759"/>
<reference evidence="2 3" key="1">
    <citation type="submission" date="2016-04" db="EMBL/GenBank/DDBJ databases">
        <title>Draft genome of Fonsecaea erecta CBS 125763.</title>
        <authorList>
            <person name="Weiss V.A."/>
            <person name="Vicente V.A."/>
            <person name="Raittz R.T."/>
            <person name="Moreno L.F."/>
            <person name="De Souza E.M."/>
            <person name="Pedrosa F.O."/>
            <person name="Steffens M.B."/>
            <person name="Faoro H."/>
            <person name="Tadra-Sfeir M.Z."/>
            <person name="Najafzadeh M.J."/>
            <person name="Felipe M.S."/>
            <person name="Teixeira M."/>
            <person name="Sun J."/>
            <person name="Xi L."/>
            <person name="Gomes R."/>
            <person name="De Azevedo C.M."/>
            <person name="Salgado C.G."/>
            <person name="Da Silva M.B."/>
            <person name="Nascimento M.F."/>
            <person name="Queiroz-Telles F."/>
            <person name="Attili D.S."/>
            <person name="Gorbushina A."/>
        </authorList>
    </citation>
    <scope>NUCLEOTIDE SEQUENCE [LARGE SCALE GENOMIC DNA]</scope>
    <source>
        <strain evidence="2 3">CBS 125763</strain>
    </source>
</reference>
<dbReference type="GeneID" id="30011089"/>
<name>A0A178ZKA7_9EURO</name>
<dbReference type="EMBL" id="LVYI01000005">
    <property type="protein sequence ID" value="OAP59623.1"/>
    <property type="molecule type" value="Genomic_DNA"/>
</dbReference>
<dbReference type="Proteomes" id="UP000078343">
    <property type="component" value="Unassembled WGS sequence"/>
</dbReference>